<evidence type="ECO:0000259" key="1">
    <source>
        <dbReference type="Pfam" id="PF01301"/>
    </source>
</evidence>
<dbReference type="Proteomes" id="UP001596110">
    <property type="component" value="Unassembled WGS sequence"/>
</dbReference>
<organism evidence="3 4">
    <name type="scientific">Streptococcus caledonicus</name>
    <dbReference type="NCBI Taxonomy" id="2614158"/>
    <lineage>
        <taxon>Bacteria</taxon>
        <taxon>Bacillati</taxon>
        <taxon>Bacillota</taxon>
        <taxon>Bacilli</taxon>
        <taxon>Lactobacillales</taxon>
        <taxon>Streptococcaceae</taxon>
        <taxon>Streptococcus</taxon>
    </lineage>
</organism>
<keyword evidence="4" id="KW-1185">Reference proteome</keyword>
<evidence type="ECO:0000313" key="3">
    <source>
        <dbReference type="EMBL" id="MFC5631637.1"/>
    </source>
</evidence>
<feature type="domain" description="DUF5597" evidence="2">
    <location>
        <begin position="374"/>
        <end position="491"/>
    </location>
</feature>
<dbReference type="Pfam" id="PF01301">
    <property type="entry name" value="Glyco_hydro_35"/>
    <property type="match status" value="1"/>
</dbReference>
<sequence>MIPEIKLHNGHHTLFVKGEPFFCYAGEIHNSSASNLAYMENDVWTNLRGLNMNTVIVPIYWECLEPELGKFDFGLVDGVINQARENGMHLIFLWFGLWKNAESMYVPSWMKKDANLYFRAETVSGKRLNSISPLCQVAVERDALAFRHLMAHIKEVDKNDSTVLMIQIENEIGLLGTDRDYSKIANDQFNAPIPTDLGKHLSVTGTWKEAFGENAPEFFMAYHYAKAVETIAQAGKAEYPLPFYANAWLRQYPWSPGTYPSGGPVVETHPIWKAIAPSLFTLAPDIYVPYVAQVIDEYATADNPLVIPEVRKDATTASYCLYAFAQHNAICYSPFGIEEITLPPESVDMPPMAVMQALNIDPSAFDIKDSAKFLSKSYELVESLKPFLLESSDKRHCFIKRHEHDYGKLISLQHYNALIAYAPRQDSKPIASGGIIELTENKFIVFGMMSTITFSPKSGENVQVDIIELSEGQFINKEWQKGRILNGDEKMRFTLPETPSCYLVELYKY</sequence>
<name>A0ABW0UGA6_9STRE</name>
<dbReference type="EMBL" id="JBHSOJ010000023">
    <property type="protein sequence ID" value="MFC5631637.1"/>
    <property type="molecule type" value="Genomic_DNA"/>
</dbReference>
<gene>
    <name evidence="3" type="ORF">ACFPQ3_08700</name>
</gene>
<dbReference type="InterPro" id="IPR031330">
    <property type="entry name" value="Gly_Hdrlase_35_cat"/>
</dbReference>
<reference evidence="4" key="1">
    <citation type="journal article" date="2019" name="Int. J. Syst. Evol. Microbiol.">
        <title>The Global Catalogue of Microorganisms (GCM) 10K type strain sequencing project: providing services to taxonomists for standard genome sequencing and annotation.</title>
        <authorList>
            <consortium name="The Broad Institute Genomics Platform"/>
            <consortium name="The Broad Institute Genome Sequencing Center for Infectious Disease"/>
            <person name="Wu L."/>
            <person name="Ma J."/>
        </authorList>
    </citation>
    <scope>NUCLEOTIDE SEQUENCE [LARGE SCALE GENOMIC DNA]</scope>
    <source>
        <strain evidence="4">DT43</strain>
    </source>
</reference>
<evidence type="ECO:0000313" key="4">
    <source>
        <dbReference type="Proteomes" id="UP001596110"/>
    </source>
</evidence>
<dbReference type="SUPFAM" id="SSF51445">
    <property type="entry name" value="(Trans)glycosidases"/>
    <property type="match status" value="1"/>
</dbReference>
<dbReference type="Pfam" id="PF18120">
    <property type="entry name" value="DUF5597"/>
    <property type="match status" value="1"/>
</dbReference>
<feature type="domain" description="Glycoside hydrolase 35 catalytic" evidence="1">
    <location>
        <begin position="14"/>
        <end position="196"/>
    </location>
</feature>
<dbReference type="InterPro" id="IPR040719">
    <property type="entry name" value="DUF5597"/>
</dbReference>
<dbReference type="RefSeq" id="WP_156806014.1">
    <property type="nucleotide sequence ID" value="NZ_JBHSOJ010000023.1"/>
</dbReference>
<accession>A0ABW0UGA6</accession>
<dbReference type="Gene3D" id="3.20.20.80">
    <property type="entry name" value="Glycosidases"/>
    <property type="match status" value="1"/>
</dbReference>
<comment type="caution">
    <text evidence="3">The sequence shown here is derived from an EMBL/GenBank/DDBJ whole genome shotgun (WGS) entry which is preliminary data.</text>
</comment>
<dbReference type="Gene3D" id="2.60.220.20">
    <property type="entry name" value="putative beta-Galactosidase from caulobacter crescentus"/>
    <property type="match status" value="1"/>
</dbReference>
<proteinExistence type="predicted"/>
<dbReference type="InterPro" id="IPR017853">
    <property type="entry name" value="GH"/>
</dbReference>
<evidence type="ECO:0000259" key="2">
    <source>
        <dbReference type="Pfam" id="PF18120"/>
    </source>
</evidence>
<protein>
    <submittedName>
        <fullName evidence="3">DUF5597 domain-containing protein</fullName>
    </submittedName>
</protein>